<evidence type="ECO:0000256" key="3">
    <source>
        <dbReference type="ARBA" id="ARBA00022448"/>
    </source>
</evidence>
<dbReference type="GO" id="GO:0005886">
    <property type="term" value="C:plasma membrane"/>
    <property type="evidence" value="ECO:0007669"/>
    <property type="project" value="UniProtKB-SubCell"/>
</dbReference>
<evidence type="ECO:0008006" key="9">
    <source>
        <dbReference type="Google" id="ProtNLM"/>
    </source>
</evidence>
<gene>
    <name evidence="7" type="ORF">G7067_00220</name>
</gene>
<name>A0A6G8FG24_9MICO</name>
<dbReference type="EMBL" id="CP049934">
    <property type="protein sequence ID" value="QIM15193.1"/>
    <property type="molecule type" value="Genomic_DNA"/>
</dbReference>
<keyword evidence="6" id="KW-0046">Antibiotic resistance</keyword>
<dbReference type="GO" id="GO:0046677">
    <property type="term" value="P:response to antibiotic"/>
    <property type="evidence" value="ECO:0007669"/>
    <property type="project" value="UniProtKB-KW"/>
</dbReference>
<sequence>MSILLTSHYLEEVQELSDRIVMIRQGRVVADDSTNGILEHTASTVVRVTTLDDRALTLPGVIEARREGDVVALTVRDASTAMKALSLAGVDYSDVDIHKPSLEEAFTQLSAKEQS</sequence>
<reference evidence="7 8" key="1">
    <citation type="submission" date="2020-03" db="EMBL/GenBank/DDBJ databases">
        <title>Leucobacter sp. nov., isolated from beetles.</title>
        <authorList>
            <person name="Hyun D.-W."/>
            <person name="Bae J.-W."/>
        </authorList>
    </citation>
    <scope>NUCLEOTIDE SEQUENCE [LARGE SCALE GENOMIC DNA]</scope>
    <source>
        <strain evidence="7 8">HDW9B</strain>
    </source>
</reference>
<comment type="similarity">
    <text evidence="2">Belongs to the ABC transporter superfamily.</text>
</comment>
<dbReference type="InterPro" id="IPR027417">
    <property type="entry name" value="P-loop_NTPase"/>
</dbReference>
<organism evidence="7 8">
    <name type="scientific">Leucobacter insecticola</name>
    <dbReference type="NCBI Taxonomy" id="2714934"/>
    <lineage>
        <taxon>Bacteria</taxon>
        <taxon>Bacillati</taxon>
        <taxon>Actinomycetota</taxon>
        <taxon>Actinomycetes</taxon>
        <taxon>Micrococcales</taxon>
        <taxon>Microbacteriaceae</taxon>
        <taxon>Leucobacter</taxon>
    </lineage>
</organism>
<dbReference type="KEGG" id="lins:G7067_00220"/>
<evidence type="ECO:0000256" key="2">
    <source>
        <dbReference type="ARBA" id="ARBA00005417"/>
    </source>
</evidence>
<dbReference type="RefSeq" id="WP_166321152.1">
    <property type="nucleotide sequence ID" value="NZ_CP049934.1"/>
</dbReference>
<dbReference type="InterPro" id="IPR050763">
    <property type="entry name" value="ABC_transporter_ATP-binding"/>
</dbReference>
<keyword evidence="5" id="KW-0067">ATP-binding</keyword>
<proteinExistence type="inferred from homology"/>
<evidence type="ECO:0000256" key="6">
    <source>
        <dbReference type="ARBA" id="ARBA00023251"/>
    </source>
</evidence>
<comment type="subcellular location">
    <subcellularLocation>
        <location evidence="1">Cell membrane</location>
        <topology evidence="1">Peripheral membrane protein</topology>
    </subcellularLocation>
</comment>
<dbReference type="Proteomes" id="UP000501387">
    <property type="component" value="Chromosome"/>
</dbReference>
<evidence type="ECO:0000313" key="7">
    <source>
        <dbReference type="EMBL" id="QIM15193.1"/>
    </source>
</evidence>
<evidence type="ECO:0000256" key="4">
    <source>
        <dbReference type="ARBA" id="ARBA00022741"/>
    </source>
</evidence>
<evidence type="ECO:0000256" key="1">
    <source>
        <dbReference type="ARBA" id="ARBA00004202"/>
    </source>
</evidence>
<evidence type="ECO:0000313" key="8">
    <source>
        <dbReference type="Proteomes" id="UP000501387"/>
    </source>
</evidence>
<dbReference type="PANTHER" id="PTHR42711:SF5">
    <property type="entry name" value="ABC TRANSPORTER ATP-BINDING PROTEIN NATA"/>
    <property type="match status" value="1"/>
</dbReference>
<dbReference type="PANTHER" id="PTHR42711">
    <property type="entry name" value="ABC TRANSPORTER ATP-BINDING PROTEIN"/>
    <property type="match status" value="1"/>
</dbReference>
<keyword evidence="8" id="KW-1185">Reference proteome</keyword>
<dbReference type="Gene3D" id="3.40.50.300">
    <property type="entry name" value="P-loop containing nucleotide triphosphate hydrolases"/>
    <property type="match status" value="1"/>
</dbReference>
<dbReference type="AlphaFoldDB" id="A0A6G8FG24"/>
<evidence type="ECO:0000256" key="5">
    <source>
        <dbReference type="ARBA" id="ARBA00022840"/>
    </source>
</evidence>
<keyword evidence="4" id="KW-0547">Nucleotide-binding</keyword>
<keyword evidence="3" id="KW-0813">Transport</keyword>
<dbReference type="SUPFAM" id="SSF52540">
    <property type="entry name" value="P-loop containing nucleoside triphosphate hydrolases"/>
    <property type="match status" value="1"/>
</dbReference>
<protein>
    <recommendedName>
        <fullName evidence="9">DUF4162 domain-containing protein</fullName>
    </recommendedName>
</protein>
<dbReference type="GO" id="GO:0005524">
    <property type="term" value="F:ATP binding"/>
    <property type="evidence" value="ECO:0007669"/>
    <property type="project" value="UniProtKB-KW"/>
</dbReference>
<accession>A0A6G8FG24</accession>